<accession>A0A7H8UHG7</accession>
<evidence type="ECO:0000313" key="2">
    <source>
        <dbReference type="Proteomes" id="UP000509421"/>
    </source>
</evidence>
<name>A0A7H8UHG7_ENTCL</name>
<gene>
    <name evidence="1" type="ORF">HWQ14_15215</name>
</gene>
<dbReference type="AlphaFoldDB" id="A0A7H8UHG7"/>
<proteinExistence type="predicted"/>
<evidence type="ECO:0000313" key="1">
    <source>
        <dbReference type="EMBL" id="QKZ98924.1"/>
    </source>
</evidence>
<dbReference type="RefSeq" id="WP_148419676.1">
    <property type="nucleotide sequence ID" value="NZ_CP056117.1"/>
</dbReference>
<organism evidence="1 2">
    <name type="scientific">Enterobacter cloacae</name>
    <dbReference type="NCBI Taxonomy" id="550"/>
    <lineage>
        <taxon>Bacteria</taxon>
        <taxon>Pseudomonadati</taxon>
        <taxon>Pseudomonadota</taxon>
        <taxon>Gammaproteobacteria</taxon>
        <taxon>Enterobacterales</taxon>
        <taxon>Enterobacteriaceae</taxon>
        <taxon>Enterobacter</taxon>
        <taxon>Enterobacter cloacae complex</taxon>
    </lineage>
</organism>
<protein>
    <submittedName>
        <fullName evidence="1">Uncharacterized protein</fullName>
    </submittedName>
</protein>
<reference evidence="1 2" key="1">
    <citation type="submission" date="2020-06" db="EMBL/GenBank/DDBJ databases">
        <title>Long-read sequencing of DSM26481-BlokeschLab.</title>
        <authorList>
            <person name="Blokesch M."/>
        </authorList>
    </citation>
    <scope>NUCLEOTIDE SEQUENCE [LARGE SCALE GENOMIC DNA]</scope>
    <source>
        <strain evidence="1 2">DSM 26481</strain>
    </source>
</reference>
<sequence>MKKEEMYEYDEDDIDSIAWSVAFSEWLGMDTLQDCVLTRISEKEREKYESKLAEFRHFLQYASGEEYFSRYLIQNKAQR</sequence>
<dbReference type="Proteomes" id="UP000509421">
    <property type="component" value="Chromosome"/>
</dbReference>
<dbReference type="EMBL" id="CP056117">
    <property type="protein sequence ID" value="QKZ98924.1"/>
    <property type="molecule type" value="Genomic_DNA"/>
</dbReference>